<dbReference type="AlphaFoldDB" id="J3P3K5"/>
<dbReference type="PROSITE" id="PS50069">
    <property type="entry name" value="CULLIN_2"/>
    <property type="match status" value="1"/>
</dbReference>
<organism evidence="8">
    <name type="scientific">Gaeumannomyces tritici (strain R3-111a-1)</name>
    <name type="common">Wheat and barley take-all root rot fungus</name>
    <name type="synonym">Gaeumannomyces graminis var. tritici</name>
    <dbReference type="NCBI Taxonomy" id="644352"/>
    <lineage>
        <taxon>Eukaryota</taxon>
        <taxon>Fungi</taxon>
        <taxon>Dikarya</taxon>
        <taxon>Ascomycota</taxon>
        <taxon>Pezizomycotina</taxon>
        <taxon>Sordariomycetes</taxon>
        <taxon>Sordariomycetidae</taxon>
        <taxon>Magnaporthales</taxon>
        <taxon>Magnaporthaceae</taxon>
        <taxon>Gaeumannomyces</taxon>
    </lineage>
</organism>
<dbReference type="SUPFAM" id="SSF75632">
    <property type="entry name" value="Cullin homology domain"/>
    <property type="match status" value="1"/>
</dbReference>
<dbReference type="SMART" id="SM00182">
    <property type="entry name" value="CULLIN"/>
    <property type="match status" value="1"/>
</dbReference>
<evidence type="ECO:0000256" key="2">
    <source>
        <dbReference type="ARBA" id="ARBA00022499"/>
    </source>
</evidence>
<protein>
    <submittedName>
        <fullName evidence="8">Cullin-4B</fullName>
    </submittedName>
</protein>
<reference evidence="9" key="4">
    <citation type="journal article" date="2015" name="G3 (Bethesda)">
        <title>Genome sequences of three phytopathogenic species of the Magnaporthaceae family of fungi.</title>
        <authorList>
            <person name="Okagaki L.H."/>
            <person name="Nunes C.C."/>
            <person name="Sailsbery J."/>
            <person name="Clay B."/>
            <person name="Brown D."/>
            <person name="John T."/>
            <person name="Oh Y."/>
            <person name="Young N."/>
            <person name="Fitzgerald M."/>
            <person name="Haas B.J."/>
            <person name="Zeng Q."/>
            <person name="Young S."/>
            <person name="Adiconis X."/>
            <person name="Fan L."/>
            <person name="Levin J.Z."/>
            <person name="Mitchell T.K."/>
            <person name="Okubara P.A."/>
            <person name="Farman M.L."/>
            <person name="Kohn L.M."/>
            <person name="Birren B."/>
            <person name="Ma L.-J."/>
            <person name="Dean R.A."/>
        </authorList>
    </citation>
    <scope>NUCLEOTIDE SEQUENCE</scope>
    <source>
        <strain evidence="9">R3-111a-1</strain>
    </source>
</reference>
<evidence type="ECO:0000256" key="5">
    <source>
        <dbReference type="RuleBase" id="RU003829"/>
    </source>
</evidence>
<dbReference type="HOGENOM" id="CLU_004747_7_0_1"/>
<dbReference type="GO" id="GO:0031625">
    <property type="term" value="F:ubiquitin protein ligase binding"/>
    <property type="evidence" value="ECO:0007669"/>
    <property type="project" value="InterPro"/>
</dbReference>
<dbReference type="SUPFAM" id="SSF46785">
    <property type="entry name" value="Winged helix' DNA-binding domain"/>
    <property type="match status" value="1"/>
</dbReference>
<reference evidence="10" key="1">
    <citation type="submission" date="2010-07" db="EMBL/GenBank/DDBJ databases">
        <title>The genome sequence of Gaeumannomyces graminis var. tritici strain R3-111a-1.</title>
        <authorList>
            <consortium name="The Broad Institute Genome Sequencing Platform"/>
            <person name="Ma L.-J."/>
            <person name="Dead R."/>
            <person name="Young S."/>
            <person name="Zeng Q."/>
            <person name="Koehrsen M."/>
            <person name="Alvarado L."/>
            <person name="Berlin A."/>
            <person name="Chapman S.B."/>
            <person name="Chen Z."/>
            <person name="Freedman E."/>
            <person name="Gellesch M."/>
            <person name="Goldberg J."/>
            <person name="Griggs A."/>
            <person name="Gujja S."/>
            <person name="Heilman E.R."/>
            <person name="Heiman D."/>
            <person name="Hepburn T."/>
            <person name="Howarth C."/>
            <person name="Jen D."/>
            <person name="Larson L."/>
            <person name="Mehta T."/>
            <person name="Neiman D."/>
            <person name="Pearson M."/>
            <person name="Roberts A."/>
            <person name="Saif S."/>
            <person name="Shea T."/>
            <person name="Shenoy N."/>
            <person name="Sisk P."/>
            <person name="Stolte C."/>
            <person name="Sykes S."/>
            <person name="Walk T."/>
            <person name="White J."/>
            <person name="Yandava C."/>
            <person name="Haas B."/>
            <person name="Nusbaum C."/>
            <person name="Birren B."/>
        </authorList>
    </citation>
    <scope>NUCLEOTIDE SEQUENCE [LARGE SCALE GENOMIC DNA]</scope>
    <source>
        <strain evidence="10">R3-111a-1</strain>
    </source>
</reference>
<dbReference type="VEuPathDB" id="FungiDB:GGTG_08091"/>
<dbReference type="Pfam" id="PF00888">
    <property type="entry name" value="Cullin"/>
    <property type="match status" value="1"/>
</dbReference>
<dbReference type="GO" id="GO:0006511">
    <property type="term" value="P:ubiquitin-dependent protein catabolic process"/>
    <property type="evidence" value="ECO:0007669"/>
    <property type="project" value="InterPro"/>
</dbReference>
<dbReference type="RefSeq" id="XP_009224192.1">
    <property type="nucleotide sequence ID" value="XM_009225928.1"/>
</dbReference>
<dbReference type="SMART" id="SM00884">
    <property type="entry name" value="Cullin_Nedd8"/>
    <property type="match status" value="1"/>
</dbReference>
<keyword evidence="10" id="KW-1185">Reference proteome</keyword>
<dbReference type="Proteomes" id="UP000006039">
    <property type="component" value="Unassembled WGS sequence"/>
</dbReference>
<dbReference type="EnsemblFungi" id="EJT74248">
    <property type="protein sequence ID" value="EJT74248"/>
    <property type="gene ID" value="GGTG_08091"/>
</dbReference>
<dbReference type="Gene3D" id="1.20.1310.10">
    <property type="entry name" value="Cullin Repeats"/>
    <property type="match status" value="4"/>
</dbReference>
<sequence>MHPPSGAADDDGDAAAASHSTPPATAAQGASAAKRRHRVDSNPLASWGPLASSTPDPKRPRPEAMMSAKAMGKRPATDAAMVDLTRPDPGFHHHRHHHQQLPLNHRPPAGFQPHAGPRKLVVKNLRAAPRPSDPAVQDYYRRARDDLEAALAEVFRERRPRLPLDRLYRAVEDICRNGEAAKLYDMLRERCEAYLHDVVLPKITAEGAASSLRMLSTVHRYWEEWSAQSTTVRSIFSYLDRTFLLKNNKEYMVLNDLFINLFRRTVFPKSKAPMFPKSKAPESSPPGTKVLDGMCQLVQLDRTEDKGFDPKLLQESVNMMHVFNLYGKLFERRLLEESEKYFLEFSEERSEGCSLKDYIGAARDLLQREGDRCNIYNLDSTTKKQIIDVIHRIVVRDHASKLLSDEDVGRLIDECEVESLHALYELLQMTGLHSRLRGPWDRYISTQGSGIVNDVAHTDDMVVRLLVLRRKLDVVVRDAFVGDEEFTYSMREAFRRVINAKPTWATATTSRVGEMVAKYTDMLLRGGLKALPAALISDHKDRAVAERTGVSTSGDEDGELSRQLDKALELFRLIEGKDVFEAFYKRDLARRLLLERSASQDAERDMLAKLHDECGSTFTHNLEQMFKDQALGKEELSAYKQWRDGSKTSLAKIDLDISVLSSAAWPSYPDEPTVTLPPGVAQNLAHFESYYKGKHEGRRLTWKHSLSHCVIRATFPRGLKELVMSAHQAAVLVLFNNVGLDEPLTYGEVEQASRLTGNLLDRTLQSLACGKVRVLVKAPKGRDVAKTDTFTVNKLFADPKIRVKINQIQLKETKQENKETHERVVADRQFETQAAIVRIMKSRKTMPHAQLVAEVIEQTRRRGAMDPVDIKVNIEKLIEKDYIEREGNSYTYLA</sequence>
<dbReference type="InterPro" id="IPR036317">
    <property type="entry name" value="Cullin_homology_sf"/>
</dbReference>
<feature type="region of interest" description="Disordered" evidence="6">
    <location>
        <begin position="1"/>
        <end position="116"/>
    </location>
</feature>
<proteinExistence type="inferred from homology"/>
<evidence type="ECO:0000313" key="10">
    <source>
        <dbReference type="Proteomes" id="UP000006039"/>
    </source>
</evidence>
<reference evidence="8" key="2">
    <citation type="submission" date="2010-07" db="EMBL/GenBank/DDBJ databases">
        <authorList>
            <consortium name="The Broad Institute Genome Sequencing Platform"/>
            <consortium name="Broad Institute Genome Sequencing Center for Infectious Disease"/>
            <person name="Ma L.-J."/>
            <person name="Dead R."/>
            <person name="Young S."/>
            <person name="Zeng Q."/>
            <person name="Koehrsen M."/>
            <person name="Alvarado L."/>
            <person name="Berlin A."/>
            <person name="Chapman S.B."/>
            <person name="Chen Z."/>
            <person name="Freedman E."/>
            <person name="Gellesch M."/>
            <person name="Goldberg J."/>
            <person name="Griggs A."/>
            <person name="Gujja S."/>
            <person name="Heilman E.R."/>
            <person name="Heiman D."/>
            <person name="Hepburn T."/>
            <person name="Howarth C."/>
            <person name="Jen D."/>
            <person name="Larson L."/>
            <person name="Mehta T."/>
            <person name="Neiman D."/>
            <person name="Pearson M."/>
            <person name="Roberts A."/>
            <person name="Saif S."/>
            <person name="Shea T."/>
            <person name="Shenoy N."/>
            <person name="Sisk P."/>
            <person name="Stolte C."/>
            <person name="Sykes S."/>
            <person name="Walk T."/>
            <person name="White J."/>
            <person name="Yandava C."/>
            <person name="Haas B."/>
            <person name="Nusbaum C."/>
            <person name="Birren B."/>
        </authorList>
    </citation>
    <scope>NUCLEOTIDE SEQUENCE</scope>
    <source>
        <strain evidence="8">R3-111a-1</strain>
    </source>
</reference>
<dbReference type="InterPro" id="IPR059120">
    <property type="entry name" value="Cullin-like_AB"/>
</dbReference>
<evidence type="ECO:0000259" key="7">
    <source>
        <dbReference type="PROSITE" id="PS50069"/>
    </source>
</evidence>
<dbReference type="InterPro" id="IPR036390">
    <property type="entry name" value="WH_DNA-bd_sf"/>
</dbReference>
<feature type="compositionally biased region" description="Low complexity" evidence="6">
    <location>
        <begin position="14"/>
        <end position="32"/>
    </location>
</feature>
<dbReference type="OrthoDB" id="27073at2759"/>
<reference evidence="8" key="3">
    <citation type="submission" date="2010-09" db="EMBL/GenBank/DDBJ databases">
        <title>Annotation of Gaeumannomyces graminis var. tritici R3-111a-1.</title>
        <authorList>
            <consortium name="The Broad Institute Genome Sequencing Platform"/>
            <person name="Ma L.-J."/>
            <person name="Dead R."/>
            <person name="Young S.K."/>
            <person name="Zeng Q."/>
            <person name="Gargeya S."/>
            <person name="Fitzgerald M."/>
            <person name="Haas B."/>
            <person name="Abouelleil A."/>
            <person name="Alvarado L."/>
            <person name="Arachchi H.M."/>
            <person name="Berlin A."/>
            <person name="Brown A."/>
            <person name="Chapman S.B."/>
            <person name="Chen Z."/>
            <person name="Dunbar C."/>
            <person name="Freedman E."/>
            <person name="Gearin G."/>
            <person name="Gellesch M."/>
            <person name="Goldberg J."/>
            <person name="Griggs A."/>
            <person name="Gujja S."/>
            <person name="Heiman D."/>
            <person name="Howarth C."/>
            <person name="Larson L."/>
            <person name="Lui A."/>
            <person name="MacDonald P.J.P."/>
            <person name="Mehta T."/>
            <person name="Montmayeur A."/>
            <person name="Murphy C."/>
            <person name="Neiman D."/>
            <person name="Pearson M."/>
            <person name="Priest M."/>
            <person name="Roberts A."/>
            <person name="Saif S."/>
            <person name="Shea T."/>
            <person name="Shenoy N."/>
            <person name="Sisk P."/>
            <person name="Stolte C."/>
            <person name="Sykes S."/>
            <person name="Yandava C."/>
            <person name="Wortman J."/>
            <person name="Nusbaum C."/>
            <person name="Birren B."/>
        </authorList>
    </citation>
    <scope>NUCLEOTIDE SEQUENCE</scope>
    <source>
        <strain evidence="8">R3-111a-1</strain>
    </source>
</reference>
<feature type="domain" description="Cullin family profile" evidence="7">
    <location>
        <begin position="511"/>
        <end position="768"/>
    </location>
</feature>
<keyword evidence="3" id="KW-0832">Ubl conjugation</keyword>
<dbReference type="InterPro" id="IPR036388">
    <property type="entry name" value="WH-like_DNA-bd_sf"/>
</dbReference>
<dbReference type="Pfam" id="PF26557">
    <property type="entry name" value="Cullin_AB"/>
    <property type="match status" value="1"/>
</dbReference>
<dbReference type="PANTHER" id="PTHR11932">
    <property type="entry name" value="CULLIN"/>
    <property type="match status" value="1"/>
</dbReference>
<name>J3P3K5_GAET3</name>
<dbReference type="InterPro" id="IPR045093">
    <property type="entry name" value="Cullin"/>
</dbReference>
<dbReference type="Pfam" id="PF10557">
    <property type="entry name" value="Cullin_Nedd8"/>
    <property type="match status" value="1"/>
</dbReference>
<evidence type="ECO:0000256" key="6">
    <source>
        <dbReference type="SAM" id="MobiDB-lite"/>
    </source>
</evidence>
<dbReference type="FunFam" id="1.10.10.10:FF:000014">
    <property type="entry name" value="Cullin 1"/>
    <property type="match status" value="1"/>
</dbReference>
<dbReference type="eggNOG" id="KOG2167">
    <property type="taxonomic scope" value="Eukaryota"/>
</dbReference>
<accession>J3P3K5</accession>
<dbReference type="InterPro" id="IPR016159">
    <property type="entry name" value="Cullin_repeat-like_dom_sf"/>
</dbReference>
<evidence type="ECO:0000256" key="4">
    <source>
        <dbReference type="PROSITE-ProRule" id="PRU00330"/>
    </source>
</evidence>
<dbReference type="InterPro" id="IPR001373">
    <property type="entry name" value="Cullin_N"/>
</dbReference>
<dbReference type="InterPro" id="IPR016158">
    <property type="entry name" value="Cullin_homology"/>
</dbReference>
<evidence type="ECO:0000313" key="9">
    <source>
        <dbReference type="EnsemblFungi" id="EJT74248"/>
    </source>
</evidence>
<gene>
    <name evidence="9" type="primary">20348549</name>
    <name evidence="8" type="ORF">GGTG_08091</name>
</gene>
<reference evidence="9" key="5">
    <citation type="submission" date="2018-04" db="UniProtKB">
        <authorList>
            <consortium name="EnsemblFungi"/>
        </authorList>
    </citation>
    <scope>IDENTIFICATION</scope>
    <source>
        <strain evidence="9">R3-111a-1</strain>
    </source>
</reference>
<dbReference type="Gene3D" id="3.30.230.130">
    <property type="entry name" value="Cullin, Chain C, Domain 2"/>
    <property type="match status" value="1"/>
</dbReference>
<evidence type="ECO:0000256" key="3">
    <source>
        <dbReference type="ARBA" id="ARBA00022843"/>
    </source>
</evidence>
<evidence type="ECO:0000313" key="8">
    <source>
        <dbReference type="EMBL" id="EJT74248.1"/>
    </source>
</evidence>
<dbReference type="EMBL" id="GL385398">
    <property type="protein sequence ID" value="EJT74248.1"/>
    <property type="molecule type" value="Genomic_DNA"/>
</dbReference>
<evidence type="ECO:0000256" key="1">
    <source>
        <dbReference type="ARBA" id="ARBA00006019"/>
    </source>
</evidence>
<dbReference type="FunFam" id="1.20.1310.10:FF:000031">
    <property type="entry name" value="Ubiquitin ligase subunit CulD"/>
    <property type="match status" value="1"/>
</dbReference>
<dbReference type="GeneID" id="20348549"/>
<keyword evidence="2" id="KW-1017">Isopeptide bond</keyword>
<comment type="similarity">
    <text evidence="1 4 5">Belongs to the cullin family.</text>
</comment>
<dbReference type="STRING" id="644352.J3P3K5"/>
<dbReference type="Gene3D" id="1.10.10.10">
    <property type="entry name" value="Winged helix-like DNA-binding domain superfamily/Winged helix DNA-binding domain"/>
    <property type="match status" value="1"/>
</dbReference>
<dbReference type="SUPFAM" id="SSF74788">
    <property type="entry name" value="Cullin repeat-like"/>
    <property type="match status" value="1"/>
</dbReference>
<dbReference type="InterPro" id="IPR019559">
    <property type="entry name" value="Cullin_neddylation_domain"/>
</dbReference>